<organism evidence="3 4">
    <name type="scientific">Aurantiacibacter gangjinensis</name>
    <dbReference type="NCBI Taxonomy" id="502682"/>
    <lineage>
        <taxon>Bacteria</taxon>
        <taxon>Pseudomonadati</taxon>
        <taxon>Pseudomonadota</taxon>
        <taxon>Alphaproteobacteria</taxon>
        <taxon>Sphingomonadales</taxon>
        <taxon>Erythrobacteraceae</taxon>
        <taxon>Aurantiacibacter</taxon>
    </lineage>
</organism>
<feature type="region of interest" description="Disordered" evidence="1">
    <location>
        <begin position="287"/>
        <end position="308"/>
    </location>
</feature>
<feature type="region of interest" description="Disordered" evidence="1">
    <location>
        <begin position="443"/>
        <end position="463"/>
    </location>
</feature>
<dbReference type="AlphaFoldDB" id="A0A0G9MQ32"/>
<dbReference type="PATRIC" id="fig|502682.8.peg.1508"/>
<keyword evidence="4" id="KW-1185">Reference proteome</keyword>
<name>A0A0G9MQ32_9SPHN</name>
<accession>A0A0G9MQ32</accession>
<keyword evidence="2" id="KW-0472">Membrane</keyword>
<feature type="transmembrane region" description="Helical" evidence="2">
    <location>
        <begin position="79"/>
        <end position="103"/>
    </location>
</feature>
<feature type="transmembrane region" description="Helical" evidence="2">
    <location>
        <begin position="34"/>
        <end position="59"/>
    </location>
</feature>
<feature type="region of interest" description="Disordered" evidence="1">
    <location>
        <begin position="335"/>
        <end position="361"/>
    </location>
</feature>
<proteinExistence type="predicted"/>
<dbReference type="EMBL" id="LBHC01000002">
    <property type="protein sequence ID" value="KLE31413.1"/>
    <property type="molecule type" value="Genomic_DNA"/>
</dbReference>
<dbReference type="STRING" id="502682.BMF35_a0481"/>
<feature type="compositionally biased region" description="Basic and acidic residues" evidence="1">
    <location>
        <begin position="1"/>
        <end position="10"/>
    </location>
</feature>
<keyword evidence="2" id="KW-0812">Transmembrane</keyword>
<comment type="caution">
    <text evidence="3">The sequence shown here is derived from an EMBL/GenBank/DDBJ whole genome shotgun (WGS) entry which is preliminary data.</text>
</comment>
<protein>
    <submittedName>
        <fullName evidence="3">Uncharacterized protein</fullName>
    </submittedName>
</protein>
<feature type="region of interest" description="Disordered" evidence="1">
    <location>
        <begin position="500"/>
        <end position="621"/>
    </location>
</feature>
<sequence>MKTRRNEQEPHVATSPEHIDGTARAKPPITASPAFPLVVGLWFAALFGIGSMIVPTVLLEQVVMATGLPSLIPQMAPPLGLTAKGLIALAGTVLGGLLGFVLAKRIAAPAKNVALVPPQRRAPLSAYEELDADQIGEADGGEPVAAEPAEPVRTGRRRALAIEEEEGHSDFLNVAPLPGASEIAADDHATLAGQQLEAEEQPAGQDDTFELEASAELTEEQELPAHEAPAHELVEAAPPEERQECIPIASVEPTTAVEAAQKDGEAAPVVEPLAFSPPSMARTDFDWGDMPPDTDSAHDGDETDEDDVIDKQTFDAPEAYPVTEDDYEEDMAFAPPLEGDDTSPRAEAMPAHDDDDDDDSGEGLVQLVQRLGSTLDKHREWSARMAAEKAARDAAEAEAERVSIAAEAESEKAPPVPQEFDAAEADDAAEAMAAYFGGSGVARHAEDAPAPTETDHAPDEAGRHYKPFDAKLLQVDDEEDEAEDDLSASFTLPLSANKAAIQQAAERPAFDVPTAVAAPAPEPEVDEDAGEEADSEADFASLNPFKQAASEFVRIDEPEDTSGAAQPAVLFPNQQARKPIAPQADAMRPFDAPAGPTDAADSSAAHRAPRPQPSNDDNERALREVLMNLQRMGK</sequence>
<evidence type="ECO:0000313" key="4">
    <source>
        <dbReference type="Proteomes" id="UP000053070"/>
    </source>
</evidence>
<feature type="region of interest" description="Disordered" evidence="1">
    <location>
        <begin position="135"/>
        <end position="154"/>
    </location>
</feature>
<evidence type="ECO:0000256" key="1">
    <source>
        <dbReference type="SAM" id="MobiDB-lite"/>
    </source>
</evidence>
<reference evidence="3 4" key="1">
    <citation type="submission" date="2015-04" db="EMBL/GenBank/DDBJ databases">
        <title>The draft genome sequence of Erythrobacr gangjinensis K7-2.</title>
        <authorList>
            <person name="Zhuang L."/>
            <person name="Liu Y."/>
            <person name="Shao Z."/>
        </authorList>
    </citation>
    <scope>NUCLEOTIDE SEQUENCE [LARGE SCALE GENOMIC DNA]</scope>
    <source>
        <strain evidence="3 4">K7-2</strain>
    </source>
</reference>
<feature type="region of interest" description="Disordered" evidence="1">
    <location>
        <begin position="398"/>
        <end position="417"/>
    </location>
</feature>
<keyword evidence="2" id="KW-1133">Transmembrane helix</keyword>
<feature type="region of interest" description="Disordered" evidence="1">
    <location>
        <begin position="1"/>
        <end position="25"/>
    </location>
</feature>
<feature type="compositionally biased region" description="Low complexity" evidence="1">
    <location>
        <begin position="510"/>
        <end position="519"/>
    </location>
</feature>
<dbReference type="Proteomes" id="UP000053070">
    <property type="component" value="Unassembled WGS sequence"/>
</dbReference>
<feature type="compositionally biased region" description="Acidic residues" evidence="1">
    <location>
        <begin position="523"/>
        <end position="537"/>
    </location>
</feature>
<gene>
    <name evidence="3" type="ORF">AAW01_07390</name>
</gene>
<evidence type="ECO:0000256" key="2">
    <source>
        <dbReference type="SAM" id="Phobius"/>
    </source>
</evidence>
<evidence type="ECO:0000313" key="3">
    <source>
        <dbReference type="EMBL" id="KLE31413.1"/>
    </source>
</evidence>